<dbReference type="PANTHER" id="PTHR43547:SF2">
    <property type="entry name" value="HYBRID SIGNAL TRANSDUCTION HISTIDINE KINASE C"/>
    <property type="match status" value="1"/>
</dbReference>
<dbReference type="RefSeq" id="WP_122546350.1">
    <property type="nucleotide sequence ID" value="NZ_QWIV01000013.1"/>
</dbReference>
<dbReference type="EMBL" id="QWIV01000013">
    <property type="protein sequence ID" value="RMZ59228.1"/>
    <property type="molecule type" value="Genomic_DNA"/>
</dbReference>
<dbReference type="CDD" id="cd00075">
    <property type="entry name" value="HATPase"/>
    <property type="match status" value="1"/>
</dbReference>
<feature type="domain" description="Histidine kinase" evidence="5">
    <location>
        <begin position="777"/>
        <end position="986"/>
    </location>
</feature>
<organism evidence="6 7">
    <name type="scientific">Chryseobacterium nematophagum</name>
    <dbReference type="NCBI Taxonomy" id="2305228"/>
    <lineage>
        <taxon>Bacteria</taxon>
        <taxon>Pseudomonadati</taxon>
        <taxon>Bacteroidota</taxon>
        <taxon>Flavobacteriia</taxon>
        <taxon>Flavobacteriales</taxon>
        <taxon>Weeksellaceae</taxon>
        <taxon>Chryseobacterium group</taxon>
        <taxon>Chryseobacterium</taxon>
    </lineage>
</organism>
<proteinExistence type="predicted"/>
<keyword evidence="4" id="KW-1133">Transmembrane helix</keyword>
<evidence type="ECO:0000256" key="2">
    <source>
        <dbReference type="ARBA" id="ARBA00012438"/>
    </source>
</evidence>
<dbReference type="GO" id="GO:0000155">
    <property type="term" value="F:phosphorelay sensor kinase activity"/>
    <property type="evidence" value="ECO:0007669"/>
    <property type="project" value="InterPro"/>
</dbReference>
<dbReference type="PANTHER" id="PTHR43547">
    <property type="entry name" value="TWO-COMPONENT HISTIDINE KINASE"/>
    <property type="match status" value="1"/>
</dbReference>
<dbReference type="InterPro" id="IPR011044">
    <property type="entry name" value="Quino_amine_DH_bsu"/>
</dbReference>
<dbReference type="Gene3D" id="2.60.40.10">
    <property type="entry name" value="Immunoglobulins"/>
    <property type="match status" value="1"/>
</dbReference>
<dbReference type="Gene3D" id="1.10.287.130">
    <property type="match status" value="1"/>
</dbReference>
<dbReference type="InterPro" id="IPR011110">
    <property type="entry name" value="Reg_prop"/>
</dbReference>
<dbReference type="InterPro" id="IPR013783">
    <property type="entry name" value="Ig-like_fold"/>
</dbReference>
<dbReference type="Pfam" id="PF00512">
    <property type="entry name" value="HisKA"/>
    <property type="match status" value="1"/>
</dbReference>
<evidence type="ECO:0000259" key="5">
    <source>
        <dbReference type="PROSITE" id="PS50109"/>
    </source>
</evidence>
<evidence type="ECO:0000313" key="7">
    <source>
        <dbReference type="Proteomes" id="UP000267524"/>
    </source>
</evidence>
<feature type="transmembrane region" description="Helical" evidence="4">
    <location>
        <begin position="721"/>
        <end position="741"/>
    </location>
</feature>
<keyword evidence="7" id="KW-1185">Reference proteome</keyword>
<dbReference type="Pfam" id="PF07494">
    <property type="entry name" value="Reg_prop"/>
    <property type="match status" value="1"/>
</dbReference>
<dbReference type="Gene3D" id="2.130.10.10">
    <property type="entry name" value="YVTN repeat-like/Quinoprotein amine dehydrogenase"/>
    <property type="match status" value="2"/>
</dbReference>
<dbReference type="SUPFAM" id="SSF55874">
    <property type="entry name" value="ATPase domain of HSP90 chaperone/DNA topoisomerase II/histidine kinase"/>
    <property type="match status" value="1"/>
</dbReference>
<sequence>MKLYYLLFFLFFIYVHTQNYSSKWYGNSYGNGNGEDLPQNSIKDIIKDKYGFIWLSTKSGLLKYDGRKFLLYKNFDHIFFGDFFGNVDKDSIVVSDMHNDRSIIISGRTPTWANNNNDNNFPIRDNKNIYQRLIKNSLLNDLTVDSYYIRIGSGIYYLNKNGYIEFENKKKLKKENTNFKYTGKNLKNIFSHDDYLFIAEPEQRRTVLFHEGRAYYDNTPTLYNDPKSTIYWHQTTGQVFIVNSGNIYISKWIKHQLMLTHLIKYENIEKEFSTSMFYDEEFGKLYVGTLTKGLNILALSKFYTSQKKIPYAHESVYAALPYSKNSVITQEGIEYYRDKTKLIFPYKKGSDPRAILYDSSHNLIYEYFSKIRIRSKKSNFIKEDSINYFRRMKAVFKSGKEHMMTVFDTKMTPRFLYFFTDESFSCIRNKILFPSGVNVILSLNDDFLYVGCDDGLYLVSVKKNKIEKKLAANISIKNIIKTKDGNLWVTTHGNGFFFFKNNTLFKLPNDRNNYLAEAHMILEDHKGNFWISSNNGLFKIAKKELLNYVKDKKTQVNYYRYTTEHGFFNNEFNGSSTPGANILEDGDFVFPSMEGFVFFNPDEIKTYFPNRDHIFIERASIDSKPLLFKNSFSIGGDYKVAEVYIDIPYYYKDIENTYMEAKLEKDNKGEWKLVNNDRKYTINKMPPGKYNLLVRFLTSEKGAFVYKKVGIEILPRFYETFLFRISVIVLGLIIIVCLIQIRTNSLNRKLKKTSNTLTITKTKLKNESEYQQKLVESISHDITSPLRFISLLSKQLRETENPSVQKEYFESIYESAEQLYKFTLGLKSYTQLYKENVNIKDDEYVLYPLVEEKILIFQNIAKQNGTFIKNICDPNLEITLNRDVMGAILHNLIDNAVKHTVNSEIIISTEIMDNCVEIKIADKGTGMSEEQMDYYADLLNGGEEFKDYGLGLHMIVQLVKKTNSQIRFQSNIPNGTIVSIILKPIKTIKN</sequence>
<evidence type="ECO:0000256" key="4">
    <source>
        <dbReference type="SAM" id="Phobius"/>
    </source>
</evidence>
<protein>
    <recommendedName>
        <fullName evidence="2">histidine kinase</fullName>
        <ecNumber evidence="2">2.7.13.3</ecNumber>
    </recommendedName>
</protein>
<dbReference type="InterPro" id="IPR003594">
    <property type="entry name" value="HATPase_dom"/>
</dbReference>
<dbReference type="InterPro" id="IPR003661">
    <property type="entry name" value="HisK_dim/P_dom"/>
</dbReference>
<evidence type="ECO:0000313" key="6">
    <source>
        <dbReference type="EMBL" id="RMZ59228.1"/>
    </source>
</evidence>
<keyword evidence="3" id="KW-0597">Phosphoprotein</keyword>
<comment type="catalytic activity">
    <reaction evidence="1">
        <text>ATP + protein L-histidine = ADP + protein N-phospho-L-histidine.</text>
        <dbReference type="EC" id="2.7.13.3"/>
    </reaction>
</comment>
<gene>
    <name evidence="6" type="ORF">D1632_06145</name>
</gene>
<dbReference type="SMART" id="SM00387">
    <property type="entry name" value="HATPase_c"/>
    <property type="match status" value="1"/>
</dbReference>
<dbReference type="Proteomes" id="UP000267524">
    <property type="component" value="Unassembled WGS sequence"/>
</dbReference>
<dbReference type="InterPro" id="IPR005467">
    <property type="entry name" value="His_kinase_dom"/>
</dbReference>
<accession>A0A3M7L907</accession>
<keyword evidence="4" id="KW-0812">Transmembrane</keyword>
<dbReference type="Gene3D" id="3.30.565.10">
    <property type="entry name" value="Histidine kinase-like ATPase, C-terminal domain"/>
    <property type="match status" value="1"/>
</dbReference>
<evidence type="ECO:0000256" key="1">
    <source>
        <dbReference type="ARBA" id="ARBA00000085"/>
    </source>
</evidence>
<dbReference type="AlphaFoldDB" id="A0A3M7L907"/>
<dbReference type="SUPFAM" id="SSF47384">
    <property type="entry name" value="Homodimeric domain of signal transducing histidine kinase"/>
    <property type="match status" value="1"/>
</dbReference>
<dbReference type="InterPro" id="IPR036097">
    <property type="entry name" value="HisK_dim/P_sf"/>
</dbReference>
<dbReference type="InterPro" id="IPR015943">
    <property type="entry name" value="WD40/YVTN_repeat-like_dom_sf"/>
</dbReference>
<evidence type="ECO:0000256" key="3">
    <source>
        <dbReference type="ARBA" id="ARBA00022553"/>
    </source>
</evidence>
<dbReference type="InterPro" id="IPR036890">
    <property type="entry name" value="HATPase_C_sf"/>
</dbReference>
<dbReference type="SUPFAM" id="SSF50969">
    <property type="entry name" value="YVTN repeat-like/Quinoprotein amine dehydrogenase"/>
    <property type="match status" value="1"/>
</dbReference>
<dbReference type="CDD" id="cd00082">
    <property type="entry name" value="HisKA"/>
    <property type="match status" value="1"/>
</dbReference>
<reference evidence="6 7" key="1">
    <citation type="submission" date="2018-08" db="EMBL/GenBank/DDBJ databases">
        <title>Chryseobacterium nematophagum: a novel matrix digesting pathogen of nematodes.</title>
        <authorList>
            <person name="Page A."/>
            <person name="Roberts M."/>
            <person name="Felix M.-A."/>
            <person name="Weir W."/>
        </authorList>
    </citation>
    <scope>NUCLEOTIDE SEQUENCE [LARGE SCALE GENOMIC DNA]</scope>
    <source>
        <strain evidence="6 7">JUb275</strain>
    </source>
</reference>
<keyword evidence="4" id="KW-0472">Membrane</keyword>
<dbReference type="PROSITE" id="PS50109">
    <property type="entry name" value="HIS_KIN"/>
    <property type="match status" value="1"/>
</dbReference>
<dbReference type="EC" id="2.7.13.3" evidence="2"/>
<dbReference type="Pfam" id="PF02518">
    <property type="entry name" value="HATPase_c"/>
    <property type="match status" value="1"/>
</dbReference>
<comment type="caution">
    <text evidence="6">The sequence shown here is derived from an EMBL/GenBank/DDBJ whole genome shotgun (WGS) entry which is preliminary data.</text>
</comment>
<name>A0A3M7L907_9FLAO</name>